<evidence type="ECO:0000256" key="15">
    <source>
        <dbReference type="SAM" id="MobiDB-lite"/>
    </source>
</evidence>
<evidence type="ECO:0000256" key="5">
    <source>
        <dbReference type="ARBA" id="ARBA00022737"/>
    </source>
</evidence>
<dbReference type="InterPro" id="IPR019734">
    <property type="entry name" value="TPR_rpt"/>
</dbReference>
<dbReference type="InterPro" id="IPR023801">
    <property type="entry name" value="His_deacetylse_dom"/>
</dbReference>
<dbReference type="Gene3D" id="3.40.800.20">
    <property type="entry name" value="Histone deacetylase domain"/>
    <property type="match status" value="1"/>
</dbReference>
<dbReference type="SUPFAM" id="SSF48452">
    <property type="entry name" value="TPR-like"/>
    <property type="match status" value="2"/>
</dbReference>
<evidence type="ECO:0000256" key="10">
    <source>
        <dbReference type="ARBA" id="ARBA00023163"/>
    </source>
</evidence>
<evidence type="ECO:0000256" key="4">
    <source>
        <dbReference type="ARBA" id="ARBA00022491"/>
    </source>
</evidence>
<evidence type="ECO:0000256" key="14">
    <source>
        <dbReference type="PROSITE-ProRule" id="PRU00339"/>
    </source>
</evidence>
<feature type="repeat" description="TPR" evidence="14">
    <location>
        <begin position="245"/>
        <end position="278"/>
    </location>
</feature>
<dbReference type="InterPro" id="IPR037138">
    <property type="entry name" value="His_deacetylse_dom_sf"/>
</dbReference>
<dbReference type="SUPFAM" id="SSF52768">
    <property type="entry name" value="Arginase/deacetylase"/>
    <property type="match status" value="1"/>
</dbReference>
<dbReference type="OrthoDB" id="421075at2759"/>
<keyword evidence="7 14" id="KW-0802">TPR repeat</keyword>
<evidence type="ECO:0000256" key="6">
    <source>
        <dbReference type="ARBA" id="ARBA00022801"/>
    </source>
</evidence>
<keyword evidence="18" id="KW-1185">Reference proteome</keyword>
<evidence type="ECO:0000256" key="8">
    <source>
        <dbReference type="ARBA" id="ARBA00022853"/>
    </source>
</evidence>
<comment type="subcellular location">
    <subcellularLocation>
        <location evidence="2">Nucleus</location>
    </subcellularLocation>
</comment>
<sequence length="1690" mass="189921">MFTASQFYHLLQLKLLRFGLDFTKEKTTLKYVPTFTCWDPQIKCLDDEKESQEDSVFMQLSETVATNPDDPSAHFNLGLCLWDRIGEEYKQKAAEHFVLAAKLNPQDANAFRYLGHYYSKVSVDTQRALKCYQRAIALSPQDSESGESMCDLLDKEGKESLEVAVCREASGKSPRAFWAFRRLGFLQVHQKKWSEAVQSLQQAIRGYPTSADLWETLGLAYQRLSMFTAAIKSYGRAIELEESRVFSLVESGYVFLMLGSHRKGVELFQQALQISPENLAAHYGLGCALFELSKECISSGAFRWGASILEEASKVAKAGTFLGKNVSCMWKMQGDIKLTYAKCFPWMDENPALETDKKALSASVNSWKNTCFSAALSAKHSYQQSLHMAPWQANIYTDIAVTIDVINSFKEAEKRDLIQGQLPEKMILGGLLLESCNNEFWVALGCLSHHVELKQHAFIRSLQLDVSLAVAWSYLGKLYRKHGEKKLAQQAFDRARSIDPSLALPWAGMSADMSIRAFKPDEAYDCCLRAVQILPLPEFQMGLAKLAMLSGQLSSSEVFGPIRQALHQAPQYPEVHNLLGLVCEARGDYLSAISSFRLARCAVNISSGDPEKLLDISINLARTFCKAGKAYEAVQECEELKKKGVLDWEGLHIYAISSWELGKNDNALSIVRILAARIKSLEPKQASTSISFICRLLYYISGRESVITSILKMPKNLFESSKVSFVVSSIHILDQSNQLDAVVSSSRSSLTSPDEITGMHFLITLSKLVKNTSQDSRLGIQNGIYHLKKVLHKYPDSNMLRNLLGYLLISSNEWKDTHLSTRCFVVRCITAECPKEEGLKPAPEILGASMVACYATGSLNHKYSSPTCKDQSSRQHGSLKLLQKWYHQEPWNKNARCLLILNYMQKAREERYPQHICTGLERLTTLGLSDESHNYKKFQLLICASEINLQTGNLISCINLAKNASKISVPDGYLFFAHLLLCRAYAAEDNRPCLLEEYTRCLNLKIDYHIGLIGLKYIQCLYGLEEANGNIIELKFEECSKDIKHSWNVWMAIMKLVQGLIAVWNRDFVGAEDLFAQACSLNGYESCLFLCHGAICMELARQQCSSDYLLLATGSLKKARDICGAPLPILQLLLAQAEASLGYKDQWERYLQLEWSTWPPDTPRTTNTLQAQQTTHRREFFSSSLQNPTALRTMETGGNSLASGPDGAKRKVYYFYDPEVGNYYYGQGHPMKPHRIRMTHALLAHYGLLQNMHVVKPVPARDKDLCRFHADDYVSFLRGITPETQQDQLRQLKRFNVGEDCPVFDGLYSFCQTYAGGSVGGAVKLNHDYCDIAINWAGGLHHAKKCEASGFCYVNDIVLSILELLKVHQRVLYVDIDIHHGDGVEEAFYTTDRVMTVSFHKFGDYFPGTGDIRDIGYSKGKYYSLNVPLDDGIDDESYQSLFKPIIGKVMEVFRPGAVVLQCGADSLSGDRLGCFNLSIKGHAECVKYMRSFNVPLLLLGGGGYTIRNVARCWCYETGVALGVELEDKMPQHEYYEYFGPDYTLHVAPSNMENKNSRQLLDEIRSKLLDNLSKLQHAPSVQFQERPPDTEFPEADEDQEDDDRRSDDSDVDENDGKPFVGRVKREVHDNEPKDMDVTKEGEDASAREMDASFAEISIKGSNSGSVVAAEVKTEQGMTNKPDQPATDMIIS</sequence>
<comment type="similarity">
    <text evidence="13">Belongs to the histone deacetylase family. HD Type 1 subfamily.</text>
</comment>
<reference evidence="17 18" key="1">
    <citation type="submission" date="2019-05" db="EMBL/GenBank/DDBJ databases">
        <title>Mikania micrantha, genome provides insights into the molecular mechanism of rapid growth.</title>
        <authorList>
            <person name="Liu B."/>
        </authorList>
    </citation>
    <scope>NUCLEOTIDE SEQUENCE [LARGE SCALE GENOMIC DNA]</scope>
    <source>
        <strain evidence="17">NLD-2019</strain>
        <tissue evidence="17">Leaf</tissue>
    </source>
</reference>
<name>A0A5N6N8D0_9ASTR</name>
<comment type="catalytic activity">
    <reaction evidence="12">
        <text>N(6)-acetyl-L-lysyl-[histone] + H2O = L-lysyl-[histone] + acetate</text>
        <dbReference type="Rhea" id="RHEA:58196"/>
        <dbReference type="Rhea" id="RHEA-COMP:9845"/>
        <dbReference type="Rhea" id="RHEA-COMP:11338"/>
        <dbReference type="ChEBI" id="CHEBI:15377"/>
        <dbReference type="ChEBI" id="CHEBI:29969"/>
        <dbReference type="ChEBI" id="CHEBI:30089"/>
        <dbReference type="ChEBI" id="CHEBI:61930"/>
        <dbReference type="EC" id="3.5.1.98"/>
    </reaction>
</comment>
<dbReference type="Proteomes" id="UP000326396">
    <property type="component" value="Linkage Group LG2"/>
</dbReference>
<accession>A0A5N6N8D0</accession>
<dbReference type="GO" id="GO:0055087">
    <property type="term" value="C:Ski complex"/>
    <property type="evidence" value="ECO:0007669"/>
    <property type="project" value="InterPro"/>
</dbReference>
<feature type="compositionally biased region" description="Acidic residues" evidence="15">
    <location>
        <begin position="1590"/>
        <end position="1600"/>
    </location>
</feature>
<dbReference type="InterPro" id="IPR000286">
    <property type="entry name" value="HDACs"/>
</dbReference>
<keyword evidence="8" id="KW-0156">Chromatin regulator</keyword>
<dbReference type="PROSITE" id="PS50005">
    <property type="entry name" value="TPR"/>
    <property type="match status" value="3"/>
</dbReference>
<evidence type="ECO:0000256" key="13">
    <source>
        <dbReference type="ARBA" id="ARBA00061569"/>
    </source>
</evidence>
<feature type="compositionally biased region" description="Basic and acidic residues" evidence="15">
    <location>
        <begin position="1622"/>
        <end position="1645"/>
    </location>
</feature>
<dbReference type="InterPro" id="IPR011990">
    <property type="entry name" value="TPR-like_helical_dom_sf"/>
</dbReference>
<dbReference type="PANTHER" id="PTHR15704">
    <property type="entry name" value="SUPERKILLER 3 PROTEIN-RELATED"/>
    <property type="match status" value="1"/>
</dbReference>
<proteinExistence type="inferred from homology"/>
<keyword evidence="5" id="KW-0677">Repeat</keyword>
<dbReference type="SUPFAM" id="SSF48439">
    <property type="entry name" value="Protein prenylyltransferase"/>
    <property type="match status" value="1"/>
</dbReference>
<dbReference type="Pfam" id="PF13181">
    <property type="entry name" value="TPR_8"/>
    <property type="match status" value="1"/>
</dbReference>
<dbReference type="Pfam" id="PF13174">
    <property type="entry name" value="TPR_6"/>
    <property type="match status" value="1"/>
</dbReference>
<dbReference type="SMART" id="SM00028">
    <property type="entry name" value="TPR"/>
    <property type="match status" value="7"/>
</dbReference>
<evidence type="ECO:0000256" key="3">
    <source>
        <dbReference type="ARBA" id="ARBA00012111"/>
    </source>
</evidence>
<feature type="repeat" description="TPR" evidence="14">
    <location>
        <begin position="211"/>
        <end position="244"/>
    </location>
</feature>
<dbReference type="InterPro" id="IPR039226">
    <property type="entry name" value="Ski3/TTC37"/>
</dbReference>
<dbReference type="EMBL" id="SZYD01000012">
    <property type="protein sequence ID" value="KAD4584136.1"/>
    <property type="molecule type" value="Genomic_DNA"/>
</dbReference>
<keyword evidence="9" id="KW-0805">Transcription regulation</keyword>
<evidence type="ECO:0000256" key="7">
    <source>
        <dbReference type="ARBA" id="ARBA00022803"/>
    </source>
</evidence>
<keyword evidence="11" id="KW-0539">Nucleus</keyword>
<dbReference type="FunFam" id="3.40.800.20:FF:000001">
    <property type="entry name" value="Histone deacetylase"/>
    <property type="match status" value="1"/>
</dbReference>
<evidence type="ECO:0000313" key="18">
    <source>
        <dbReference type="Proteomes" id="UP000326396"/>
    </source>
</evidence>
<dbReference type="PANTHER" id="PTHR15704:SF7">
    <property type="entry name" value="SUPERKILLER COMPLEX PROTEIN 3"/>
    <property type="match status" value="1"/>
</dbReference>
<dbReference type="GO" id="GO:0000118">
    <property type="term" value="C:histone deacetylase complex"/>
    <property type="evidence" value="ECO:0007669"/>
    <property type="project" value="UniProtKB-ARBA"/>
</dbReference>
<keyword evidence="4" id="KW-0678">Repressor</keyword>
<dbReference type="PRINTS" id="PR01271">
    <property type="entry name" value="HISDACETLASE"/>
</dbReference>
<evidence type="ECO:0000256" key="9">
    <source>
        <dbReference type="ARBA" id="ARBA00023015"/>
    </source>
</evidence>
<dbReference type="Gene3D" id="1.25.40.10">
    <property type="entry name" value="Tetratricopeptide repeat domain"/>
    <property type="match status" value="3"/>
</dbReference>
<evidence type="ECO:0000256" key="1">
    <source>
        <dbReference type="ARBA" id="ARBA00001947"/>
    </source>
</evidence>
<comment type="caution">
    <text evidence="17">The sequence shown here is derived from an EMBL/GenBank/DDBJ whole genome shotgun (WGS) entry which is preliminary data.</text>
</comment>
<protein>
    <recommendedName>
        <fullName evidence="3">histone deacetylase</fullName>
        <ecNumber evidence="3">3.5.1.98</ecNumber>
    </recommendedName>
</protein>
<gene>
    <name evidence="17" type="ORF">E3N88_21737</name>
</gene>
<organism evidence="17 18">
    <name type="scientific">Mikania micrantha</name>
    <name type="common">bitter vine</name>
    <dbReference type="NCBI Taxonomy" id="192012"/>
    <lineage>
        <taxon>Eukaryota</taxon>
        <taxon>Viridiplantae</taxon>
        <taxon>Streptophyta</taxon>
        <taxon>Embryophyta</taxon>
        <taxon>Tracheophyta</taxon>
        <taxon>Spermatophyta</taxon>
        <taxon>Magnoliopsida</taxon>
        <taxon>eudicotyledons</taxon>
        <taxon>Gunneridae</taxon>
        <taxon>Pentapetalae</taxon>
        <taxon>asterids</taxon>
        <taxon>campanulids</taxon>
        <taxon>Asterales</taxon>
        <taxon>Asteraceae</taxon>
        <taxon>Asteroideae</taxon>
        <taxon>Heliantheae alliance</taxon>
        <taxon>Eupatorieae</taxon>
        <taxon>Mikania</taxon>
    </lineage>
</organism>
<feature type="repeat" description="TPR" evidence="14">
    <location>
        <begin position="469"/>
        <end position="502"/>
    </location>
</feature>
<dbReference type="PRINTS" id="PR01270">
    <property type="entry name" value="HDASUPER"/>
</dbReference>
<dbReference type="InterPro" id="IPR023696">
    <property type="entry name" value="Ureohydrolase_dom_sf"/>
</dbReference>
<evidence type="ECO:0000256" key="11">
    <source>
        <dbReference type="ARBA" id="ARBA00023242"/>
    </source>
</evidence>
<keyword evidence="6" id="KW-0378">Hydrolase</keyword>
<dbReference type="GO" id="GO:0141221">
    <property type="term" value="F:histone deacetylase activity, hydrolytic mechanism"/>
    <property type="evidence" value="ECO:0007669"/>
    <property type="project" value="UniProtKB-EC"/>
</dbReference>
<dbReference type="InterPro" id="IPR003084">
    <property type="entry name" value="HDAC_I/II"/>
</dbReference>
<keyword evidence="10" id="KW-0804">Transcription</keyword>
<dbReference type="GO" id="GO:0006401">
    <property type="term" value="P:RNA catabolic process"/>
    <property type="evidence" value="ECO:0007669"/>
    <property type="project" value="InterPro"/>
</dbReference>
<dbReference type="EC" id="3.5.1.98" evidence="3"/>
<evidence type="ECO:0000313" key="17">
    <source>
        <dbReference type="EMBL" id="KAD4584136.1"/>
    </source>
</evidence>
<dbReference type="Pfam" id="PF00850">
    <property type="entry name" value="Hist_deacetyl"/>
    <property type="match status" value="1"/>
</dbReference>
<feature type="region of interest" description="Disordered" evidence="15">
    <location>
        <begin position="1576"/>
        <end position="1645"/>
    </location>
</feature>
<comment type="cofactor">
    <cofactor evidence="1">
        <name>Zn(2+)</name>
        <dbReference type="ChEBI" id="CHEBI:29105"/>
    </cofactor>
</comment>
<evidence type="ECO:0000256" key="2">
    <source>
        <dbReference type="ARBA" id="ARBA00004123"/>
    </source>
</evidence>
<evidence type="ECO:0000256" key="12">
    <source>
        <dbReference type="ARBA" id="ARBA00048287"/>
    </source>
</evidence>
<evidence type="ECO:0000259" key="16">
    <source>
        <dbReference type="Pfam" id="PF00850"/>
    </source>
</evidence>
<feature type="domain" description="Histone deacetylase" evidence="16">
    <location>
        <begin position="1229"/>
        <end position="1517"/>
    </location>
</feature>